<dbReference type="GO" id="GO:0003735">
    <property type="term" value="F:structural constituent of ribosome"/>
    <property type="evidence" value="ECO:0000318"/>
    <property type="project" value="GO_Central"/>
</dbReference>
<organism evidence="4 5">
    <name type="scientific">Mycosarcoma maydis</name>
    <name type="common">Corn smut fungus</name>
    <name type="synonym">Ustilago maydis</name>
    <dbReference type="NCBI Taxonomy" id="5270"/>
    <lineage>
        <taxon>Eukaryota</taxon>
        <taxon>Fungi</taxon>
        <taxon>Dikarya</taxon>
        <taxon>Basidiomycota</taxon>
        <taxon>Ustilaginomycotina</taxon>
        <taxon>Ustilaginomycetes</taxon>
        <taxon>Ustilaginales</taxon>
        <taxon>Ustilaginaceae</taxon>
        <taxon>Mycosarcoma</taxon>
    </lineage>
</organism>
<evidence type="ECO:0000313" key="4">
    <source>
        <dbReference type="EMBL" id="KIS66386.1"/>
    </source>
</evidence>
<dbReference type="PANTHER" id="PTHR21349:SF0">
    <property type="entry name" value="LARGE RIBOSOMAL SUBUNIT PROTEIN BL21M"/>
    <property type="match status" value="1"/>
</dbReference>
<evidence type="ECO:0000256" key="2">
    <source>
        <dbReference type="ARBA" id="ARBA00044129"/>
    </source>
</evidence>
<feature type="region of interest" description="Disordered" evidence="3">
    <location>
        <begin position="43"/>
        <end position="62"/>
    </location>
</feature>
<dbReference type="GO" id="GO:0005762">
    <property type="term" value="C:mitochondrial large ribosomal subunit"/>
    <property type="evidence" value="ECO:0000318"/>
    <property type="project" value="GO_Central"/>
</dbReference>
<dbReference type="KEGG" id="uma:UMAG_05380"/>
<sequence>MNTLRTSLSAVTSAVLKGKARQAATPVVSSIISRTIASSTSTSSAVSTATSSAGPSTSSIASSVSSAVDSSDRALSLLKSQPSHYAIASMTGRTYLISKGDMVTVPRLRDVQVGDVLVLDKVHEIGSRDYTLRAQDTLNTRRISTAVDLSSPHPLASTASTASTLYGVSPAVASQPRRLFTRLVSEDTAPIAAAAARGPLLPLADTWSSRLVPNGLAHIGASLPASTVKITAVVTENTKGALEKIVKKKRRKGYKKTIQHKQPYTRIRIQDIQIQPSN</sequence>
<gene>
    <name evidence="4" type="ORF">UMAG_05380</name>
</gene>
<dbReference type="InParanoid" id="A0A0D1DR04"/>
<dbReference type="VEuPathDB" id="FungiDB:UMAG_05380"/>
<reference evidence="4 5" key="1">
    <citation type="journal article" date="2006" name="Nature">
        <title>Insights from the genome of the biotrophic fungal plant pathogen Ustilago maydis.</title>
        <authorList>
            <person name="Kamper J."/>
            <person name="Kahmann R."/>
            <person name="Bolker M."/>
            <person name="Ma L.J."/>
            <person name="Brefort T."/>
            <person name="Saville B.J."/>
            <person name="Banuett F."/>
            <person name="Kronstad J.W."/>
            <person name="Gold S.E."/>
            <person name="Muller O."/>
            <person name="Perlin M.H."/>
            <person name="Wosten H.A."/>
            <person name="de Vries R."/>
            <person name="Ruiz-Herrera J."/>
            <person name="Reynaga-Pena C.G."/>
            <person name="Snetselaar K."/>
            <person name="McCann M."/>
            <person name="Perez-Martin J."/>
            <person name="Feldbrugge M."/>
            <person name="Basse C.W."/>
            <person name="Steinberg G."/>
            <person name="Ibeas J.I."/>
            <person name="Holloman W."/>
            <person name="Guzman P."/>
            <person name="Farman M."/>
            <person name="Stajich J.E."/>
            <person name="Sentandreu R."/>
            <person name="Gonzalez-Prieto J.M."/>
            <person name="Kennell J.C."/>
            <person name="Molina L."/>
            <person name="Schirawski J."/>
            <person name="Mendoza-Mendoza A."/>
            <person name="Greilinger D."/>
            <person name="Munch K."/>
            <person name="Rossel N."/>
            <person name="Scherer M."/>
            <person name="Vranes M."/>
            <person name="Ladendorf O."/>
            <person name="Vincon V."/>
            <person name="Fuchs U."/>
            <person name="Sandrock B."/>
            <person name="Meng S."/>
            <person name="Ho E.C."/>
            <person name="Cahill M.J."/>
            <person name="Boyce K.J."/>
            <person name="Klose J."/>
            <person name="Klosterman S.J."/>
            <person name="Deelstra H.J."/>
            <person name="Ortiz-Castellanos L."/>
            <person name="Li W."/>
            <person name="Sanchez-Alonso P."/>
            <person name="Schreier P.H."/>
            <person name="Hauser-Hahn I."/>
            <person name="Vaupel M."/>
            <person name="Koopmann E."/>
            <person name="Friedrich G."/>
            <person name="Voss H."/>
            <person name="Schluter T."/>
            <person name="Margolis J."/>
            <person name="Platt D."/>
            <person name="Swimmer C."/>
            <person name="Gnirke A."/>
            <person name="Chen F."/>
            <person name="Vysotskaia V."/>
            <person name="Mannhaupt G."/>
            <person name="Guldener U."/>
            <person name="Munsterkotter M."/>
            <person name="Haase D."/>
            <person name="Oesterheld M."/>
            <person name="Mewes H.W."/>
            <person name="Mauceli E.W."/>
            <person name="DeCaprio D."/>
            <person name="Wade C.M."/>
            <person name="Butler J."/>
            <person name="Young S."/>
            <person name="Jaffe D.B."/>
            <person name="Calvo S."/>
            <person name="Nusbaum C."/>
            <person name="Galagan J."/>
            <person name="Birren B.W."/>
        </authorList>
    </citation>
    <scope>NUCLEOTIDE SEQUENCE [LARGE SCALE GENOMIC DNA]</scope>
    <source>
        <strain evidence="5">DSM 14603 / FGSC 9021 / UM521</strain>
    </source>
</reference>
<dbReference type="GeneID" id="23565289"/>
<dbReference type="eggNOG" id="KOG0453">
    <property type="taxonomic scope" value="Eukaryota"/>
</dbReference>
<dbReference type="Proteomes" id="UP000000561">
    <property type="component" value="Chromosome 19"/>
</dbReference>
<dbReference type="InterPro" id="IPR028909">
    <property type="entry name" value="bL21-like"/>
</dbReference>
<dbReference type="OMA" id="DKVITHK"/>
<dbReference type="AlphaFoldDB" id="A0A0D1DR04"/>
<dbReference type="SUPFAM" id="SSF141091">
    <property type="entry name" value="L21p-like"/>
    <property type="match status" value="2"/>
</dbReference>
<protein>
    <recommendedName>
        <fullName evidence="2">Large ribosomal subunit protein bL21m</fullName>
    </recommendedName>
</protein>
<name>A0A0D1DR04_MYCMD</name>
<evidence type="ECO:0000313" key="5">
    <source>
        <dbReference type="Proteomes" id="UP000000561"/>
    </source>
</evidence>
<proteinExistence type="inferred from homology"/>
<dbReference type="RefSeq" id="XP_011392074.1">
    <property type="nucleotide sequence ID" value="XM_011393772.1"/>
</dbReference>
<evidence type="ECO:0000256" key="3">
    <source>
        <dbReference type="SAM" id="MobiDB-lite"/>
    </source>
</evidence>
<evidence type="ECO:0000256" key="1">
    <source>
        <dbReference type="ARBA" id="ARBA00008563"/>
    </source>
</evidence>
<dbReference type="OrthoDB" id="5994at2759"/>
<dbReference type="STRING" id="237631.A0A0D1DR04"/>
<dbReference type="Pfam" id="PF00829">
    <property type="entry name" value="Ribosomal_L21p"/>
    <property type="match status" value="2"/>
</dbReference>
<dbReference type="InterPro" id="IPR036164">
    <property type="entry name" value="bL21-like_sf"/>
</dbReference>
<dbReference type="PANTHER" id="PTHR21349">
    <property type="entry name" value="50S RIBOSOMAL PROTEIN L21"/>
    <property type="match status" value="1"/>
</dbReference>
<dbReference type="EMBL" id="CM003158">
    <property type="protein sequence ID" value="KIS66386.1"/>
    <property type="molecule type" value="Genomic_DNA"/>
</dbReference>
<comment type="similarity">
    <text evidence="1">Belongs to the bacterial ribosomal protein bL21 family.</text>
</comment>
<keyword evidence="5" id="KW-1185">Reference proteome</keyword>
<accession>A0A0D1DR04</accession>